<evidence type="ECO:0000313" key="2">
    <source>
        <dbReference type="Proteomes" id="UP001331761"/>
    </source>
</evidence>
<gene>
    <name evidence="1" type="ORF">GCK32_010466</name>
</gene>
<dbReference type="AlphaFoldDB" id="A0AAN8GEP2"/>
<reference evidence="1 2" key="1">
    <citation type="submission" date="2019-10" db="EMBL/GenBank/DDBJ databases">
        <title>Assembly and Annotation for the nematode Trichostrongylus colubriformis.</title>
        <authorList>
            <person name="Martin J."/>
        </authorList>
    </citation>
    <scope>NUCLEOTIDE SEQUENCE [LARGE SCALE GENOMIC DNA]</scope>
    <source>
        <strain evidence="1">G859</strain>
        <tissue evidence="1">Whole worm</tissue>
    </source>
</reference>
<sequence length="20" mass="2114">DERCYFGSVGALGAKAKVDQ</sequence>
<comment type="caution">
    <text evidence="1">The sequence shown here is derived from an EMBL/GenBank/DDBJ whole genome shotgun (WGS) entry which is preliminary data.</text>
</comment>
<name>A0AAN8GEP2_TRICO</name>
<dbReference type="Proteomes" id="UP001331761">
    <property type="component" value="Unassembled WGS sequence"/>
</dbReference>
<keyword evidence="2" id="KW-1185">Reference proteome</keyword>
<dbReference type="EMBL" id="WIXE01001904">
    <property type="protein sequence ID" value="KAK5985298.1"/>
    <property type="molecule type" value="Genomic_DNA"/>
</dbReference>
<protein>
    <submittedName>
        <fullName evidence="1">Uncharacterized protein</fullName>
    </submittedName>
</protein>
<organism evidence="1 2">
    <name type="scientific">Trichostrongylus colubriformis</name>
    <name type="common">Black scour worm</name>
    <dbReference type="NCBI Taxonomy" id="6319"/>
    <lineage>
        <taxon>Eukaryota</taxon>
        <taxon>Metazoa</taxon>
        <taxon>Ecdysozoa</taxon>
        <taxon>Nematoda</taxon>
        <taxon>Chromadorea</taxon>
        <taxon>Rhabditida</taxon>
        <taxon>Rhabditina</taxon>
        <taxon>Rhabditomorpha</taxon>
        <taxon>Strongyloidea</taxon>
        <taxon>Trichostrongylidae</taxon>
        <taxon>Trichostrongylus</taxon>
    </lineage>
</organism>
<feature type="non-terminal residue" evidence="1">
    <location>
        <position position="1"/>
    </location>
</feature>
<proteinExistence type="predicted"/>
<evidence type="ECO:0000313" key="1">
    <source>
        <dbReference type="EMBL" id="KAK5985298.1"/>
    </source>
</evidence>
<accession>A0AAN8GEP2</accession>